<dbReference type="AlphaFoldDB" id="A0A0A8Z6R1"/>
<reference evidence="1" key="1">
    <citation type="submission" date="2014-09" db="EMBL/GenBank/DDBJ databases">
        <authorList>
            <person name="Magalhaes I.L.F."/>
            <person name="Oliveira U."/>
            <person name="Santos F.R."/>
            <person name="Vidigal T.H.D.A."/>
            <person name="Brescovit A.D."/>
            <person name="Santos A.J."/>
        </authorList>
    </citation>
    <scope>NUCLEOTIDE SEQUENCE</scope>
    <source>
        <tissue evidence="1">Shoot tissue taken approximately 20 cm above the soil surface</tissue>
    </source>
</reference>
<proteinExistence type="predicted"/>
<reference evidence="1" key="2">
    <citation type="journal article" date="2015" name="Data Brief">
        <title>Shoot transcriptome of the giant reed, Arundo donax.</title>
        <authorList>
            <person name="Barrero R.A."/>
            <person name="Guerrero F.D."/>
            <person name="Moolhuijzen P."/>
            <person name="Goolsby J.A."/>
            <person name="Tidwell J."/>
            <person name="Bellgard S.E."/>
            <person name="Bellgard M.I."/>
        </authorList>
    </citation>
    <scope>NUCLEOTIDE SEQUENCE</scope>
    <source>
        <tissue evidence="1">Shoot tissue taken approximately 20 cm above the soil surface</tissue>
    </source>
</reference>
<evidence type="ECO:0000313" key="1">
    <source>
        <dbReference type="EMBL" id="JAD30527.1"/>
    </source>
</evidence>
<accession>A0A0A8Z6R1</accession>
<dbReference type="EMBL" id="GBRH01267368">
    <property type="protein sequence ID" value="JAD30527.1"/>
    <property type="molecule type" value="Transcribed_RNA"/>
</dbReference>
<protein>
    <submittedName>
        <fullName evidence="1">Uncharacterized protein</fullName>
    </submittedName>
</protein>
<sequence>MTMTPSSVLAFFGLASHLDRMLLCLLLPTCL</sequence>
<organism evidence="1">
    <name type="scientific">Arundo donax</name>
    <name type="common">Giant reed</name>
    <name type="synonym">Donax arundinaceus</name>
    <dbReference type="NCBI Taxonomy" id="35708"/>
    <lineage>
        <taxon>Eukaryota</taxon>
        <taxon>Viridiplantae</taxon>
        <taxon>Streptophyta</taxon>
        <taxon>Embryophyta</taxon>
        <taxon>Tracheophyta</taxon>
        <taxon>Spermatophyta</taxon>
        <taxon>Magnoliopsida</taxon>
        <taxon>Liliopsida</taxon>
        <taxon>Poales</taxon>
        <taxon>Poaceae</taxon>
        <taxon>PACMAD clade</taxon>
        <taxon>Arundinoideae</taxon>
        <taxon>Arundineae</taxon>
        <taxon>Arundo</taxon>
    </lineage>
</organism>
<name>A0A0A8Z6R1_ARUDO</name>